<reference evidence="1" key="2">
    <citation type="submission" date="2020-05" db="UniProtKB">
        <authorList>
            <consortium name="EnsemblMetazoa"/>
        </authorList>
    </citation>
    <scope>IDENTIFICATION</scope>
    <source>
        <strain evidence="1">IAEA</strain>
    </source>
</reference>
<keyword evidence="2" id="KW-1185">Reference proteome</keyword>
<dbReference type="EnsemblMetazoa" id="GPAI015883-RA">
    <property type="protein sequence ID" value="GPAI015883-PA"/>
    <property type="gene ID" value="GPAI015883"/>
</dbReference>
<reference evidence="2" key="1">
    <citation type="submission" date="2014-03" db="EMBL/GenBank/DDBJ databases">
        <authorList>
            <person name="Aksoy S."/>
            <person name="Warren W."/>
            <person name="Wilson R.K."/>
        </authorList>
    </citation>
    <scope>NUCLEOTIDE SEQUENCE [LARGE SCALE GENOMIC DNA]</scope>
    <source>
        <strain evidence="2">IAEA</strain>
    </source>
</reference>
<organism evidence="1 2">
    <name type="scientific">Glossina pallidipes</name>
    <name type="common">Tsetse fly</name>
    <dbReference type="NCBI Taxonomy" id="7398"/>
    <lineage>
        <taxon>Eukaryota</taxon>
        <taxon>Metazoa</taxon>
        <taxon>Ecdysozoa</taxon>
        <taxon>Arthropoda</taxon>
        <taxon>Hexapoda</taxon>
        <taxon>Insecta</taxon>
        <taxon>Pterygota</taxon>
        <taxon>Neoptera</taxon>
        <taxon>Endopterygota</taxon>
        <taxon>Diptera</taxon>
        <taxon>Brachycera</taxon>
        <taxon>Muscomorpha</taxon>
        <taxon>Hippoboscoidea</taxon>
        <taxon>Glossinidae</taxon>
        <taxon>Glossina</taxon>
    </lineage>
</organism>
<dbReference type="VEuPathDB" id="VectorBase:GPAI015883"/>
<dbReference type="Proteomes" id="UP000092445">
    <property type="component" value="Unassembled WGS sequence"/>
</dbReference>
<sequence length="103" mass="12213">MLVALETLGITSCEIDINALQNRKQVSNNFVLVVVYKLRLTCEQWVVVAEGRSKRSSHPLLCKYRHHDNRLPIMDYVLHHHDHHRHYYHGMNCNTFMFNVENL</sequence>
<accession>A0A1A9ZIP4</accession>
<evidence type="ECO:0000313" key="2">
    <source>
        <dbReference type="Proteomes" id="UP000092445"/>
    </source>
</evidence>
<name>A0A1A9ZIP4_GLOPL</name>
<proteinExistence type="predicted"/>
<evidence type="ECO:0000313" key="1">
    <source>
        <dbReference type="EnsemblMetazoa" id="GPAI015883-PA"/>
    </source>
</evidence>
<dbReference type="AlphaFoldDB" id="A0A1A9ZIP4"/>
<protein>
    <submittedName>
        <fullName evidence="1">Uncharacterized protein</fullName>
    </submittedName>
</protein>